<keyword evidence="2" id="KW-1185">Reference proteome</keyword>
<dbReference type="OrthoDB" id="3526561at2759"/>
<dbReference type="Proteomes" id="UP000738349">
    <property type="component" value="Unassembled WGS sequence"/>
</dbReference>
<dbReference type="EMBL" id="JAGMUV010000010">
    <property type="protein sequence ID" value="KAH7142170.1"/>
    <property type="molecule type" value="Genomic_DNA"/>
</dbReference>
<accession>A0A9P9EMF6</accession>
<gene>
    <name evidence="1" type="ORF">EDB81DRAFT_797969</name>
</gene>
<comment type="caution">
    <text evidence="1">The sequence shown here is derived from an EMBL/GenBank/DDBJ whole genome shotgun (WGS) entry which is preliminary data.</text>
</comment>
<proteinExistence type="predicted"/>
<protein>
    <submittedName>
        <fullName evidence="1">Uncharacterized protein</fullName>
    </submittedName>
</protein>
<name>A0A9P9EMF6_9HYPO</name>
<reference evidence="1" key="1">
    <citation type="journal article" date="2021" name="Nat. Commun.">
        <title>Genetic determinants of endophytism in the Arabidopsis root mycobiome.</title>
        <authorList>
            <person name="Mesny F."/>
            <person name="Miyauchi S."/>
            <person name="Thiergart T."/>
            <person name="Pickel B."/>
            <person name="Atanasova L."/>
            <person name="Karlsson M."/>
            <person name="Huettel B."/>
            <person name="Barry K.W."/>
            <person name="Haridas S."/>
            <person name="Chen C."/>
            <person name="Bauer D."/>
            <person name="Andreopoulos W."/>
            <person name="Pangilinan J."/>
            <person name="LaButti K."/>
            <person name="Riley R."/>
            <person name="Lipzen A."/>
            <person name="Clum A."/>
            <person name="Drula E."/>
            <person name="Henrissat B."/>
            <person name="Kohler A."/>
            <person name="Grigoriev I.V."/>
            <person name="Martin F.M."/>
            <person name="Hacquard S."/>
        </authorList>
    </citation>
    <scope>NUCLEOTIDE SEQUENCE</scope>
    <source>
        <strain evidence="1">MPI-CAGE-AT-0147</strain>
    </source>
</reference>
<sequence length="840" mass="93216">MAQEMQVGRLDLTSRAIDLTTVLLRATTSSSSLMKGAWEIGQWLGRERVNQYELLDCMEKAKGLAFANKSGQQFFDKIIQGLDTVPVGPLFLQYSGSLGRLMAGDSNLSWIVSTVACLFQHHRDDMLVTETLTACIMEAHRSRGQEHDVVPRDRFTYDPEHTRVRAVVRKIVSSVWYNVVNVGCDTIPLPDELLSICPRGHYLDPAEFGMVINTIHACCPSKAILRTTHLLRDILLWLLLHYDGTIVVNVGGHIVYTADFGNAERELEVNVASPCPHDGDCSATGQASYKILRHVSGKFEDFLSGYIFSDFTDSTPRPGIRQKLYEVPRLYPIESPMRFQVVQTLVKRTSQSIMQWLLEVPLSPLAESPGFGAEPTRPAAEGETTVSLALGRVPSIINLNWGNAPAPCIIFSHLGEVDHTDQNHYDQDVRDTSRQSLAILLKYFPILKDLVSKVSADCRCSGCSRPQRSYPFTFGFESLRPGCLKRIALEEVMLLLAHGVADGFEVDTVSSVSDTTWIVEGMATLILELVRDGKVAWDTWFTLASCVYLGCPFHKPVGPMDPAFGGTAIAAIQYGDLAAQAPWLDLTCELAVRGCFRLVGSRGRLGVVTRSHDDHMQFRSVEENFAIIETENTEDASPFCSRYKKAALSVDQRLIVDNDESSIKTDMILYQTDNKFYRLSFRIKTKNHRRIVDPSDALSAVIRMSPSITCQHGDQPPEISPLNAKIYTMDEVVGRWPDVVREYTGSTARSGAPKSGIFHLTRVLDTHLKKNIALALSVSPVAVPNYPKVACTSCMLDHAGKVARTPFREGEGGEPADRYIINLSARLAGQDGRMRQGLIE</sequence>
<evidence type="ECO:0000313" key="2">
    <source>
        <dbReference type="Proteomes" id="UP000738349"/>
    </source>
</evidence>
<evidence type="ECO:0000313" key="1">
    <source>
        <dbReference type="EMBL" id="KAH7142170.1"/>
    </source>
</evidence>
<dbReference type="AlphaFoldDB" id="A0A9P9EMF6"/>
<organism evidence="1 2">
    <name type="scientific">Dactylonectria macrodidyma</name>
    <dbReference type="NCBI Taxonomy" id="307937"/>
    <lineage>
        <taxon>Eukaryota</taxon>
        <taxon>Fungi</taxon>
        <taxon>Dikarya</taxon>
        <taxon>Ascomycota</taxon>
        <taxon>Pezizomycotina</taxon>
        <taxon>Sordariomycetes</taxon>
        <taxon>Hypocreomycetidae</taxon>
        <taxon>Hypocreales</taxon>
        <taxon>Nectriaceae</taxon>
        <taxon>Dactylonectria</taxon>
    </lineage>
</organism>